<keyword evidence="8" id="KW-0503">Monooxygenase</keyword>
<dbReference type="Gene3D" id="3.50.50.60">
    <property type="entry name" value="FAD/NAD(P)-binding domain"/>
    <property type="match status" value="1"/>
</dbReference>
<dbReference type="InterPro" id="IPR025700">
    <property type="entry name" value="Lys/Orn_oxygenase"/>
</dbReference>
<dbReference type="SUPFAM" id="SSF51905">
    <property type="entry name" value="FAD/NAD(P)-binding domain"/>
    <property type="match status" value="1"/>
</dbReference>
<protein>
    <submittedName>
        <fullName evidence="8">Ornithine monooxygenase</fullName>
    </submittedName>
</protein>
<evidence type="ECO:0000256" key="2">
    <source>
        <dbReference type="ARBA" id="ARBA00004924"/>
    </source>
</evidence>
<comment type="cofactor">
    <cofactor evidence="1">
        <name>FAD</name>
        <dbReference type="ChEBI" id="CHEBI:57692"/>
    </cofactor>
</comment>
<dbReference type="Pfam" id="PF13434">
    <property type="entry name" value="Lys_Orn_oxgnase"/>
    <property type="match status" value="1"/>
</dbReference>
<evidence type="ECO:0000256" key="3">
    <source>
        <dbReference type="ARBA" id="ARBA00007588"/>
    </source>
</evidence>
<keyword evidence="5" id="KW-0274">FAD</keyword>
<evidence type="ECO:0000256" key="6">
    <source>
        <dbReference type="ARBA" id="ARBA00022857"/>
    </source>
</evidence>
<dbReference type="PRINTS" id="PR00368">
    <property type="entry name" value="FADPNR"/>
</dbReference>
<dbReference type="GO" id="GO:0004497">
    <property type="term" value="F:monooxygenase activity"/>
    <property type="evidence" value="ECO:0007669"/>
    <property type="project" value="UniProtKB-KW"/>
</dbReference>
<accession>A0A177Y2Y1</accession>
<dbReference type="AlphaFoldDB" id="A0A177Y2Y1"/>
<name>A0A177Y2Y1_9VIBR</name>
<comment type="caution">
    <text evidence="8">The sequence shown here is derived from an EMBL/GenBank/DDBJ whole genome shotgun (WGS) entry which is preliminary data.</text>
</comment>
<proteinExistence type="inferred from homology"/>
<evidence type="ECO:0000313" key="8">
    <source>
        <dbReference type="EMBL" id="OAJ95243.1"/>
    </source>
</evidence>
<dbReference type="PANTHER" id="PTHR42802">
    <property type="entry name" value="MONOOXYGENASE"/>
    <property type="match status" value="1"/>
</dbReference>
<dbReference type="InterPro" id="IPR036188">
    <property type="entry name" value="FAD/NAD-bd_sf"/>
</dbReference>
<evidence type="ECO:0000256" key="7">
    <source>
        <dbReference type="ARBA" id="ARBA00023002"/>
    </source>
</evidence>
<dbReference type="PANTHER" id="PTHR42802:SF1">
    <property type="entry name" value="L-ORNITHINE N(5)-MONOOXYGENASE"/>
    <property type="match status" value="1"/>
</dbReference>
<dbReference type="GO" id="GO:0006879">
    <property type="term" value="P:intracellular iron ion homeostasis"/>
    <property type="evidence" value="ECO:0007669"/>
    <property type="project" value="TreeGrafter"/>
</dbReference>
<keyword evidence="7" id="KW-0560">Oxidoreductase</keyword>
<evidence type="ECO:0000256" key="5">
    <source>
        <dbReference type="ARBA" id="ARBA00022827"/>
    </source>
</evidence>
<dbReference type="Proteomes" id="UP000078406">
    <property type="component" value="Unassembled WGS sequence"/>
</dbReference>
<evidence type="ECO:0000256" key="4">
    <source>
        <dbReference type="ARBA" id="ARBA00022630"/>
    </source>
</evidence>
<evidence type="ECO:0000256" key="1">
    <source>
        <dbReference type="ARBA" id="ARBA00001974"/>
    </source>
</evidence>
<evidence type="ECO:0000313" key="9">
    <source>
        <dbReference type="Proteomes" id="UP000078406"/>
    </source>
</evidence>
<dbReference type="EMBL" id="LLEI02000021">
    <property type="protein sequence ID" value="OAJ95243.1"/>
    <property type="molecule type" value="Genomic_DNA"/>
</dbReference>
<keyword evidence="6" id="KW-0521">NADP</keyword>
<keyword evidence="4" id="KW-0285">Flavoprotein</keyword>
<sequence>MTDQIKEYDVLGVGFGPANLSIAIALEETAQNQELSYCFLEQKSHFEWHGGMLLDGTRMQISCLKDLVTLRNPTSPYSFVNYLHSHDRLSSFINLGSLHPSRVEFNDYLTWVANQFDSVVTYGQRVIDIDPIEVDGEITKVRVVSTDINGEKTVRIAKNLLIGMGGMPKLPELFNGIEDEKVIHSSKYKVWREQFNASTETPKIAVVGAGQSAAEIFVDLTNRYEEGEVHLVNRNFALHPADDSAFVNEIFDPEFTDHVYSSSDEERKTILSRFNGTNYSVVDTEELSAIYERLYLQKVTGEGKHEHLRCHDIQEVGQKEGKISLRYNDRIHSQQNWHDYDAVVLATGYRYDQFNRMLDKLEPLMSDKQVERHYRLPMQDSCKVNVFLQGCCESSHGLSDTLLSVLAVRSKEIVDSLYSNIVPEKELTQA</sequence>
<dbReference type="RefSeq" id="WP_054962199.1">
    <property type="nucleotide sequence ID" value="NZ_LLEI02000021.1"/>
</dbReference>
<gene>
    <name evidence="8" type="ORF">APB76_08145</name>
</gene>
<comment type="similarity">
    <text evidence="3">Belongs to the lysine N(6)-hydroxylase/L-ornithine N(5)-oxygenase family.</text>
</comment>
<reference evidence="8 9" key="1">
    <citation type="journal article" date="2016" name="Syst. Appl. Microbiol.">
        <title>Vibrio bivalvicida sp. nov., a novel larval pathogen for bivalve molluscs reared in a hatchery.</title>
        <authorList>
            <person name="Dubert J."/>
            <person name="Romalde J.L."/>
            <person name="Prado S."/>
            <person name="Barja J.L."/>
        </authorList>
    </citation>
    <scope>NUCLEOTIDE SEQUENCE [LARGE SCALE GENOMIC DNA]</scope>
    <source>
        <strain evidence="8 9">605</strain>
    </source>
</reference>
<comment type="pathway">
    <text evidence="2">Siderophore biosynthesis.</text>
</comment>
<organism evidence="8 9">
    <name type="scientific">Vibrio bivalvicida</name>
    <dbReference type="NCBI Taxonomy" id="1276888"/>
    <lineage>
        <taxon>Bacteria</taxon>
        <taxon>Pseudomonadati</taxon>
        <taxon>Pseudomonadota</taxon>
        <taxon>Gammaproteobacteria</taxon>
        <taxon>Vibrionales</taxon>
        <taxon>Vibrionaceae</taxon>
        <taxon>Vibrio</taxon>
        <taxon>Vibrio oreintalis group</taxon>
    </lineage>
</organism>